<protein>
    <submittedName>
        <fullName evidence="1">Uncharacterized protein</fullName>
    </submittedName>
</protein>
<name>A0AAN9JG20_CANGL</name>
<reference evidence="1 2" key="1">
    <citation type="submission" date="2024-01" db="EMBL/GenBank/DDBJ databases">
        <title>The genomes of 5 underutilized Papilionoideae crops provide insights into root nodulation and disease resistanc.</title>
        <authorList>
            <person name="Jiang F."/>
        </authorList>
    </citation>
    <scope>NUCLEOTIDE SEQUENCE [LARGE SCALE GENOMIC DNA]</scope>
    <source>
        <strain evidence="1">LVBAO_FW01</strain>
        <tissue evidence="1">Leaves</tissue>
    </source>
</reference>
<dbReference type="Proteomes" id="UP001367508">
    <property type="component" value="Unassembled WGS sequence"/>
</dbReference>
<comment type="caution">
    <text evidence="1">The sequence shown here is derived from an EMBL/GenBank/DDBJ whole genome shotgun (WGS) entry which is preliminary data.</text>
</comment>
<organism evidence="1 2">
    <name type="scientific">Canavalia gladiata</name>
    <name type="common">Sword bean</name>
    <name type="synonym">Dolichos gladiatus</name>
    <dbReference type="NCBI Taxonomy" id="3824"/>
    <lineage>
        <taxon>Eukaryota</taxon>
        <taxon>Viridiplantae</taxon>
        <taxon>Streptophyta</taxon>
        <taxon>Embryophyta</taxon>
        <taxon>Tracheophyta</taxon>
        <taxon>Spermatophyta</taxon>
        <taxon>Magnoliopsida</taxon>
        <taxon>eudicotyledons</taxon>
        <taxon>Gunneridae</taxon>
        <taxon>Pentapetalae</taxon>
        <taxon>rosids</taxon>
        <taxon>fabids</taxon>
        <taxon>Fabales</taxon>
        <taxon>Fabaceae</taxon>
        <taxon>Papilionoideae</taxon>
        <taxon>50 kb inversion clade</taxon>
        <taxon>NPAAA clade</taxon>
        <taxon>indigoferoid/millettioid clade</taxon>
        <taxon>Phaseoleae</taxon>
        <taxon>Canavalia</taxon>
    </lineage>
</organism>
<dbReference type="AlphaFoldDB" id="A0AAN9JG20"/>
<accession>A0AAN9JG20</accession>
<proteinExistence type="predicted"/>
<evidence type="ECO:0000313" key="2">
    <source>
        <dbReference type="Proteomes" id="UP001367508"/>
    </source>
</evidence>
<gene>
    <name evidence="1" type="ORF">VNO77_47085</name>
</gene>
<evidence type="ECO:0000313" key="1">
    <source>
        <dbReference type="EMBL" id="KAK7298178.1"/>
    </source>
</evidence>
<sequence>MQRALSQTQGVWDMAWSLAYECKRATGRSPRVFPLNYSPARVISRQYSDDSNEIPVKWSRKQSRVQSRMFSPVEGKGLRARASMRRLSCLRECIIAGGLHCFPSLSGCLVGVANEPFSSHLQLTETERVMSNLFYCLTCLYWKYGKGGGSRVSGFFRICLYSGSSTYEKMSAKWRFLFLDSIPERLRLAHMAHFMVSRRKASHLWYYQRAPQTVPTKHSAIDLAREVEFGRVGIRGLGVGISPVVGGGHYPIIRARSLSPLERQAIEASLSAVHIESDFANMGIRGSLSYLRYLYTYWHPKRGRRTSSGFVLFFLPNEIWFSKRVQTHLSLPRQEPSKAGWVCFDSIKLLVGFVACFPELPIISIAETRKWKDTPTLMGLPAYPTVRSGLGTAELKPVILDLKKPFLYI</sequence>
<keyword evidence="2" id="KW-1185">Reference proteome</keyword>
<dbReference type="EMBL" id="JAYMYQ010000031">
    <property type="protein sequence ID" value="KAK7298178.1"/>
    <property type="molecule type" value="Genomic_DNA"/>
</dbReference>